<reference evidence="2 3" key="1">
    <citation type="submission" date="2024-06" db="EMBL/GenBank/DDBJ databases">
        <authorList>
            <person name="Li Z."/>
            <person name="Jiang Y."/>
        </authorList>
    </citation>
    <scope>NUCLEOTIDE SEQUENCE [LARGE SCALE GENOMIC DNA]</scope>
    <source>
        <strain evidence="2 3">HSW-8</strain>
    </source>
</reference>
<keyword evidence="1" id="KW-0732">Signal</keyword>
<sequence>MKRSGLALVTLLAAGLWSTQAVAFDARAHLQPRTDRYTVQWGGISLGEGTIALIEEGEGCYRFESTTDPIAIVRWTYGAPRERSRFCVRDGRILPQTFEYVNDKRHKDAFRLDFDWNKGEVRTLRRGEISVRELPEDGAYDRFVIREVVRLWVLRHAAGEAEAEASFTMVDDDRIKTYRFAIGERETIDTPSGRIEALRVDRIDERRPHRYWLDPQRGYLPVRIEQMKDGKAELRMLRVE</sequence>
<feature type="chain" id="PRO_5046632237" evidence="1">
    <location>
        <begin position="24"/>
        <end position="240"/>
    </location>
</feature>
<dbReference type="Proteomes" id="UP001465331">
    <property type="component" value="Unassembled WGS sequence"/>
</dbReference>
<proteinExistence type="predicted"/>
<organism evidence="2 3">
    <name type="scientific">Sinimarinibacterium thermocellulolyticum</name>
    <dbReference type="NCBI Taxonomy" id="3170016"/>
    <lineage>
        <taxon>Bacteria</taxon>
        <taxon>Pseudomonadati</taxon>
        <taxon>Pseudomonadota</taxon>
        <taxon>Gammaproteobacteria</taxon>
        <taxon>Nevskiales</taxon>
        <taxon>Nevskiaceae</taxon>
        <taxon>Sinimarinibacterium</taxon>
    </lineage>
</organism>
<name>A0ABV2AB75_9GAMM</name>
<comment type="caution">
    <text evidence="2">The sequence shown here is derived from an EMBL/GenBank/DDBJ whole genome shotgun (WGS) entry which is preliminary data.</text>
</comment>
<protein>
    <submittedName>
        <fullName evidence="2">DUF3108 domain-containing protein</fullName>
    </submittedName>
</protein>
<dbReference type="EMBL" id="JBEPIJ010000011">
    <property type="protein sequence ID" value="MES0874487.1"/>
    <property type="molecule type" value="Genomic_DNA"/>
</dbReference>
<accession>A0ABV2AB75</accession>
<dbReference type="InterPro" id="IPR021457">
    <property type="entry name" value="DUF3108"/>
</dbReference>
<evidence type="ECO:0000256" key="1">
    <source>
        <dbReference type="SAM" id="SignalP"/>
    </source>
</evidence>
<feature type="signal peptide" evidence="1">
    <location>
        <begin position="1"/>
        <end position="23"/>
    </location>
</feature>
<evidence type="ECO:0000313" key="2">
    <source>
        <dbReference type="EMBL" id="MES0874487.1"/>
    </source>
</evidence>
<dbReference type="RefSeq" id="WP_352889702.1">
    <property type="nucleotide sequence ID" value="NZ_JBEPIJ010000011.1"/>
</dbReference>
<keyword evidence="3" id="KW-1185">Reference proteome</keyword>
<evidence type="ECO:0000313" key="3">
    <source>
        <dbReference type="Proteomes" id="UP001465331"/>
    </source>
</evidence>
<gene>
    <name evidence="2" type="ORF">ABSH63_10790</name>
</gene>
<dbReference type="Pfam" id="PF11306">
    <property type="entry name" value="DUF3108"/>
    <property type="match status" value="1"/>
</dbReference>